<dbReference type="AlphaFoldDB" id="A0A4C1SBE5"/>
<keyword evidence="2" id="KW-1185">Reference proteome</keyword>
<comment type="caution">
    <text evidence="1">The sequence shown here is derived from an EMBL/GenBank/DDBJ whole genome shotgun (WGS) entry which is preliminary data.</text>
</comment>
<dbReference type="OrthoDB" id="7481103at2759"/>
<organism evidence="1 2">
    <name type="scientific">Eumeta variegata</name>
    <name type="common">Bagworm moth</name>
    <name type="synonym">Eumeta japonica</name>
    <dbReference type="NCBI Taxonomy" id="151549"/>
    <lineage>
        <taxon>Eukaryota</taxon>
        <taxon>Metazoa</taxon>
        <taxon>Ecdysozoa</taxon>
        <taxon>Arthropoda</taxon>
        <taxon>Hexapoda</taxon>
        <taxon>Insecta</taxon>
        <taxon>Pterygota</taxon>
        <taxon>Neoptera</taxon>
        <taxon>Endopterygota</taxon>
        <taxon>Lepidoptera</taxon>
        <taxon>Glossata</taxon>
        <taxon>Ditrysia</taxon>
        <taxon>Tineoidea</taxon>
        <taxon>Psychidae</taxon>
        <taxon>Oiketicinae</taxon>
        <taxon>Eumeta</taxon>
    </lineage>
</organism>
<sequence length="66" mass="7097">MGSENSGGPPLPLPLHNPDPLFIRHPIRYQEAGNALETPLGLRVSMGGGDHLLSDGWPARLPLEYA</sequence>
<evidence type="ECO:0000313" key="1">
    <source>
        <dbReference type="EMBL" id="GBO98409.1"/>
    </source>
</evidence>
<accession>A0A4C1SBE5</accession>
<gene>
    <name evidence="1" type="ORF">EVAR_58_1</name>
</gene>
<dbReference type="Proteomes" id="UP000299102">
    <property type="component" value="Unassembled WGS sequence"/>
</dbReference>
<dbReference type="EMBL" id="BGZK01000001">
    <property type="protein sequence ID" value="GBO98409.1"/>
    <property type="molecule type" value="Genomic_DNA"/>
</dbReference>
<protein>
    <submittedName>
        <fullName evidence="1">Uncharacterized protein</fullName>
    </submittedName>
</protein>
<name>A0A4C1SBE5_EUMVA</name>
<evidence type="ECO:0000313" key="2">
    <source>
        <dbReference type="Proteomes" id="UP000299102"/>
    </source>
</evidence>
<proteinExistence type="predicted"/>
<reference evidence="1 2" key="1">
    <citation type="journal article" date="2019" name="Commun. Biol.">
        <title>The bagworm genome reveals a unique fibroin gene that provides high tensile strength.</title>
        <authorList>
            <person name="Kono N."/>
            <person name="Nakamura H."/>
            <person name="Ohtoshi R."/>
            <person name="Tomita M."/>
            <person name="Numata K."/>
            <person name="Arakawa K."/>
        </authorList>
    </citation>
    <scope>NUCLEOTIDE SEQUENCE [LARGE SCALE GENOMIC DNA]</scope>
</reference>